<feature type="coiled-coil region" evidence="1">
    <location>
        <begin position="241"/>
        <end position="268"/>
    </location>
</feature>
<evidence type="ECO:0000256" key="1">
    <source>
        <dbReference type="SAM" id="Coils"/>
    </source>
</evidence>
<evidence type="ECO:0000313" key="3">
    <source>
        <dbReference type="EMBL" id="AKJ94657.1"/>
    </source>
</evidence>
<dbReference type="SUPFAM" id="SSF52540">
    <property type="entry name" value="P-loop containing nucleoside triphosphate hydrolases"/>
    <property type="match status" value="1"/>
</dbReference>
<dbReference type="PANTHER" id="PTHR41259:SF1">
    <property type="entry name" value="DOUBLE-STRAND BREAK REPAIR RAD50 ATPASE, PUTATIVE-RELATED"/>
    <property type="match status" value="1"/>
</dbReference>
<dbReference type="AlphaFoldDB" id="A0A0G3G5C1"/>
<dbReference type="InterPro" id="IPR027417">
    <property type="entry name" value="P-loop_NTPase"/>
</dbReference>
<dbReference type="PANTHER" id="PTHR41259">
    <property type="entry name" value="DOUBLE-STRAND BREAK REPAIR RAD50 ATPASE, PUTATIVE-RELATED"/>
    <property type="match status" value="1"/>
</dbReference>
<proteinExistence type="predicted"/>
<feature type="coiled-coil region" evidence="1">
    <location>
        <begin position="609"/>
        <end position="643"/>
    </location>
</feature>
<keyword evidence="1" id="KW-0175">Coiled coil</keyword>
<feature type="region of interest" description="Disordered" evidence="2">
    <location>
        <begin position="152"/>
        <end position="180"/>
    </location>
</feature>
<dbReference type="PATRIC" id="fig|106634.4.peg.898"/>
<feature type="region of interest" description="Disordered" evidence="2">
    <location>
        <begin position="308"/>
        <end position="330"/>
    </location>
</feature>
<dbReference type="RefSeq" id="WP_047250909.1">
    <property type="nucleotide sequence ID" value="NZ_CP011367.1"/>
</dbReference>
<accession>A0A0G3G5C1</accession>
<feature type="coiled-coil region" evidence="1">
    <location>
        <begin position="470"/>
        <end position="566"/>
    </location>
</feature>
<evidence type="ECO:0000256" key="2">
    <source>
        <dbReference type="SAM" id="MobiDB-lite"/>
    </source>
</evidence>
<feature type="coiled-coil region" evidence="1">
    <location>
        <begin position="703"/>
        <end position="753"/>
    </location>
</feature>
<dbReference type="STRING" id="106634.TVD_04395"/>
<dbReference type="Gene3D" id="3.40.50.300">
    <property type="entry name" value="P-loop containing nucleotide triphosphate hydrolases"/>
    <property type="match status" value="2"/>
</dbReference>
<dbReference type="OrthoDB" id="9764467at2"/>
<reference evidence="3 4" key="1">
    <citation type="submission" date="2015-04" db="EMBL/GenBank/DDBJ databases">
        <title>Complete Sequence for the Genome of the Thioalkalivibrio versutus D301.</title>
        <authorList>
            <person name="Mu T."/>
            <person name="Zhou J."/>
            <person name="Xu X."/>
        </authorList>
    </citation>
    <scope>NUCLEOTIDE SEQUENCE [LARGE SCALE GENOMIC DNA]</scope>
    <source>
        <strain evidence="3 4">D301</strain>
    </source>
</reference>
<organism evidence="3 4">
    <name type="scientific">Thioalkalivibrio versutus</name>
    <dbReference type="NCBI Taxonomy" id="106634"/>
    <lineage>
        <taxon>Bacteria</taxon>
        <taxon>Pseudomonadati</taxon>
        <taxon>Pseudomonadota</taxon>
        <taxon>Gammaproteobacteria</taxon>
        <taxon>Chromatiales</taxon>
        <taxon>Ectothiorhodospiraceae</taxon>
        <taxon>Thioalkalivibrio</taxon>
    </lineage>
</organism>
<evidence type="ECO:0000313" key="4">
    <source>
        <dbReference type="Proteomes" id="UP000064201"/>
    </source>
</evidence>
<dbReference type="Proteomes" id="UP000064201">
    <property type="component" value="Chromosome"/>
</dbReference>
<gene>
    <name evidence="3" type="ORF">TVD_04395</name>
</gene>
<dbReference type="EMBL" id="CP011367">
    <property type="protein sequence ID" value="AKJ94657.1"/>
    <property type="molecule type" value="Genomic_DNA"/>
</dbReference>
<dbReference type="KEGG" id="tvr:TVD_04395"/>
<keyword evidence="4" id="KW-1185">Reference proteome</keyword>
<feature type="compositionally biased region" description="Basic and acidic residues" evidence="2">
    <location>
        <begin position="164"/>
        <end position="180"/>
    </location>
</feature>
<name>A0A0G3G5C1_9GAMM</name>
<sequence>MKLESLDIIRLPGIHPGFRLDALGPGVNVAVGPNASGKSSLVRALRAALYTQELRQTGVHIEATFVDPQGPLQAHRLGTDLSWSRNGERVEAPPLPDHRFIDCYTLRIEDLLSADHGTEQEIGLRLARELAGGYDLPTLRDDPALALKTTHARSESQALTAAEQELRERRQQQRGLQHDEQRLTDLKAQRQQTQRAAHEADQYERAMDLLGARREHRDLKTRVAALPPGLDRLRGDELQRLAPLQDELRRLEHEQQQARERLEDACQRREAAGLADPELDADRVDDKRPVVRRLLELERGLEQTTRELHAAQATRHQATEELGGTPEAIPALDPATLHSVEQSLGTLRGLQAGIAQREDELASLPPTEDTLPTPDTLRRGRDELLHWLGSPRPTPWTGLRRVAAGIALLAAGGAIGTATLLVHPAFAVLALPVAWGAYIAARPATDNIPREAAKARFRDTGLALPTEWEADAVRERLAHLERELETAEAAVRTAERRARLERELQERRAAREQEQERMKDIAEQVGFDPGCMDASLQRWIHLTANHDRARQAVNTTRAEQERLTAELEATRAPVMAFLTQYAVAPPDSEPSADTLAQHLDRLAARLQTRDTAQREEKAAQRELDRLQADANRTREQIAALYAAAGLENDDESTLRERLRLWPDWQELSEQLGNVRERERERRRHLEDRPDLLEAVEADAAEPLESQLQTLRDQAGERDRLSEEIARIEAAIDRAGHERQLETARARRELARDALTQRLDQALFATAGNFLLDQVEIEHEQAVQPAALRQAREWFRRFTRHHYELQFSPHASARFSARETASGATRSLTELSSGTRMQLLLAVRIAFALEAERGRSALPLILDEALGTADPDRFRAVAESLQALAHEAGRQVFYLTAQPEDARYWQAQESSVEVIDLAARRWGQQALGSHEQLSLPETKAVPAPGSDAPEDYAQRIGGIPLIDPWQDPAGIHLFHLLRDRLDLLQRLLELGVDRLGALESLLQGPADSLLEPPECQTLQARSEAARAWTRAWRQGRGRPVDRAALEASEAVSATFIDAVSDLAKQLNGNGEQLLRELENGTVKRFQSSARERLSEWLTDNGYIDPNTILTETELEHRVIATLKPHHSTPERAIREGQALARALQAGLHPPA</sequence>
<protein>
    <submittedName>
        <fullName evidence="3">Uncharacterized protein</fullName>
    </submittedName>
</protein>